<sequence length="350" mass="35653">MNATAGVQEATVSFVAPSADGGSPITGYRVVSVSDGVEATGSGSPIRVTGLRAGVSYTFTVQAINALGDGPMSAASNAVTPETQPATQPTSSTSIAPTAPGAPSGVSATAGVQEATVSFVAPSADGGSPITGYRVVSAPDGVAVTGSGSPIRVTGLRAGVSYTFTLQAINAVGNGPMSTASNAVTPAAAPDSSDRPDLSDVARHWAEAAVQRAVKLGLMKGYPDGTFRPEDPVTRQEIAVVFIRLLRPDPRHARSVFRDADAISAWASDAVGQAAALNLMAGYGDGTFRPSARLTRSELAVLVRRALALEQVLDASGTARIAGKDSGRLSLLCMPTMEQFRHGQEGRSMI</sequence>
<dbReference type="Pfam" id="PF00395">
    <property type="entry name" value="SLH"/>
    <property type="match status" value="2"/>
</dbReference>
<feature type="domain" description="SLH" evidence="3">
    <location>
        <begin position="257"/>
        <end position="317"/>
    </location>
</feature>
<feature type="region of interest" description="Disordered" evidence="1">
    <location>
        <begin position="75"/>
        <end position="107"/>
    </location>
</feature>
<dbReference type="PROSITE" id="PS51272">
    <property type="entry name" value="SLH"/>
    <property type="match status" value="2"/>
</dbReference>
<reference evidence="5" key="1">
    <citation type="journal article" date="2019" name="Int. J. Syst. Evol. Microbiol.">
        <title>The Global Catalogue of Microorganisms (GCM) 10K type strain sequencing project: providing services to taxonomists for standard genome sequencing and annotation.</title>
        <authorList>
            <consortium name="The Broad Institute Genomics Platform"/>
            <consortium name="The Broad Institute Genome Sequencing Center for Infectious Disease"/>
            <person name="Wu L."/>
            <person name="Ma J."/>
        </authorList>
    </citation>
    <scope>NUCLEOTIDE SEQUENCE [LARGE SCALE GENOMIC DNA]</scope>
    <source>
        <strain evidence="5">CGMCC 4.1641</strain>
    </source>
</reference>
<dbReference type="InterPro" id="IPR003961">
    <property type="entry name" value="FN3_dom"/>
</dbReference>
<dbReference type="SMART" id="SM00060">
    <property type="entry name" value="FN3"/>
    <property type="match status" value="2"/>
</dbReference>
<protein>
    <submittedName>
        <fullName evidence="4">S-layer homology domain-containing protein</fullName>
    </submittedName>
</protein>
<feature type="compositionally biased region" description="Low complexity" evidence="1">
    <location>
        <begin position="80"/>
        <end position="105"/>
    </location>
</feature>
<dbReference type="RefSeq" id="WP_204603833.1">
    <property type="nucleotide sequence ID" value="NZ_JBHSED010000036.1"/>
</dbReference>
<dbReference type="Proteomes" id="UP001595755">
    <property type="component" value="Unassembled WGS sequence"/>
</dbReference>
<comment type="caution">
    <text evidence="4">The sequence shown here is derived from an EMBL/GenBank/DDBJ whole genome shotgun (WGS) entry which is preliminary data.</text>
</comment>
<dbReference type="SUPFAM" id="SSF49265">
    <property type="entry name" value="Fibronectin type III"/>
    <property type="match status" value="1"/>
</dbReference>
<dbReference type="PANTHER" id="PTHR43308">
    <property type="entry name" value="OUTER MEMBRANE PROTEIN ALPHA-RELATED"/>
    <property type="match status" value="1"/>
</dbReference>
<dbReference type="PROSITE" id="PS50853">
    <property type="entry name" value="FN3"/>
    <property type="match status" value="2"/>
</dbReference>
<keyword evidence="5" id="KW-1185">Reference proteome</keyword>
<proteinExistence type="predicted"/>
<dbReference type="Gene3D" id="2.60.40.10">
    <property type="entry name" value="Immunoglobulins"/>
    <property type="match status" value="2"/>
</dbReference>
<organism evidence="4 5">
    <name type="scientific">Cohnella boryungensis</name>
    <dbReference type="NCBI Taxonomy" id="768479"/>
    <lineage>
        <taxon>Bacteria</taxon>
        <taxon>Bacillati</taxon>
        <taxon>Bacillota</taxon>
        <taxon>Bacilli</taxon>
        <taxon>Bacillales</taxon>
        <taxon>Paenibacillaceae</taxon>
        <taxon>Cohnella</taxon>
    </lineage>
</organism>
<dbReference type="InterPro" id="IPR013783">
    <property type="entry name" value="Ig-like_fold"/>
</dbReference>
<feature type="domain" description="Fibronectin type-III" evidence="2">
    <location>
        <begin position="99"/>
        <end position="188"/>
    </location>
</feature>
<dbReference type="InterPro" id="IPR036116">
    <property type="entry name" value="FN3_sf"/>
</dbReference>
<dbReference type="InterPro" id="IPR051465">
    <property type="entry name" value="Cell_Envelope_Struct_Comp"/>
</dbReference>
<accession>A0ABV8SCR2</accession>
<dbReference type="CDD" id="cd00063">
    <property type="entry name" value="FN3"/>
    <property type="match status" value="2"/>
</dbReference>
<dbReference type="InterPro" id="IPR001119">
    <property type="entry name" value="SLH_dom"/>
</dbReference>
<name>A0ABV8SCR2_9BACL</name>
<evidence type="ECO:0000313" key="5">
    <source>
        <dbReference type="Proteomes" id="UP001595755"/>
    </source>
</evidence>
<gene>
    <name evidence="4" type="ORF">ACFO1S_17330</name>
</gene>
<dbReference type="Pfam" id="PF00041">
    <property type="entry name" value="fn3"/>
    <property type="match status" value="2"/>
</dbReference>
<dbReference type="EMBL" id="JBHSED010000036">
    <property type="protein sequence ID" value="MFC4305197.1"/>
    <property type="molecule type" value="Genomic_DNA"/>
</dbReference>
<evidence type="ECO:0000259" key="2">
    <source>
        <dbReference type="PROSITE" id="PS50853"/>
    </source>
</evidence>
<dbReference type="PANTHER" id="PTHR43308:SF1">
    <property type="entry name" value="OUTER MEMBRANE PROTEIN ALPHA"/>
    <property type="match status" value="1"/>
</dbReference>
<evidence type="ECO:0000313" key="4">
    <source>
        <dbReference type="EMBL" id="MFC4305197.1"/>
    </source>
</evidence>
<feature type="domain" description="Fibronectin type-III" evidence="2">
    <location>
        <begin position="1"/>
        <end position="83"/>
    </location>
</feature>
<dbReference type="PRINTS" id="PR00014">
    <property type="entry name" value="FNTYPEIII"/>
</dbReference>
<feature type="domain" description="SLH" evidence="3">
    <location>
        <begin position="193"/>
        <end position="256"/>
    </location>
</feature>
<evidence type="ECO:0000259" key="3">
    <source>
        <dbReference type="PROSITE" id="PS51272"/>
    </source>
</evidence>
<evidence type="ECO:0000256" key="1">
    <source>
        <dbReference type="SAM" id="MobiDB-lite"/>
    </source>
</evidence>